<evidence type="ECO:0000256" key="8">
    <source>
        <dbReference type="ARBA" id="ARBA00023235"/>
    </source>
</evidence>
<protein>
    <recommendedName>
        <fullName evidence="4 9">N-(5'-phosphoribosyl)anthranilate isomerase</fullName>
        <shortName evidence="9">PRAI</shortName>
        <ecNumber evidence="3 9">5.3.1.24</ecNumber>
    </recommendedName>
</protein>
<dbReference type="SUPFAM" id="SSF51366">
    <property type="entry name" value="Ribulose-phoshate binding barrel"/>
    <property type="match status" value="1"/>
</dbReference>
<dbReference type="InterPro" id="IPR001240">
    <property type="entry name" value="PRAI_dom"/>
</dbReference>
<keyword evidence="8 9" id="KW-0413">Isomerase</keyword>
<evidence type="ECO:0000256" key="2">
    <source>
        <dbReference type="ARBA" id="ARBA00004664"/>
    </source>
</evidence>
<evidence type="ECO:0000256" key="7">
    <source>
        <dbReference type="ARBA" id="ARBA00023141"/>
    </source>
</evidence>
<dbReference type="CDD" id="cd00405">
    <property type="entry name" value="PRAI"/>
    <property type="match status" value="1"/>
</dbReference>
<dbReference type="Pfam" id="PF00697">
    <property type="entry name" value="PRAI"/>
    <property type="match status" value="1"/>
</dbReference>
<evidence type="ECO:0000259" key="10">
    <source>
        <dbReference type="Pfam" id="PF00697"/>
    </source>
</evidence>
<evidence type="ECO:0000256" key="1">
    <source>
        <dbReference type="ARBA" id="ARBA00001164"/>
    </source>
</evidence>
<dbReference type="Proteomes" id="UP000255036">
    <property type="component" value="Unassembled WGS sequence"/>
</dbReference>
<comment type="pathway">
    <text evidence="2 9">Amino-acid biosynthesis; L-tryptophan biosynthesis; L-tryptophan from chorismate: step 3/5.</text>
</comment>
<organism evidence="11 12">
    <name type="scientific">Anaerosacchariphilus polymeriproducens</name>
    <dbReference type="NCBI Taxonomy" id="1812858"/>
    <lineage>
        <taxon>Bacteria</taxon>
        <taxon>Bacillati</taxon>
        <taxon>Bacillota</taxon>
        <taxon>Clostridia</taxon>
        <taxon>Lachnospirales</taxon>
        <taxon>Lachnospiraceae</taxon>
        <taxon>Anaerosacchariphilus</taxon>
    </lineage>
</organism>
<reference evidence="11 12" key="1">
    <citation type="submission" date="2018-07" db="EMBL/GenBank/DDBJ databases">
        <title>Anaerosacharophilus polymeroproducens gen. nov. sp. nov., an anaerobic bacterium isolated from salt field.</title>
        <authorList>
            <person name="Kim W."/>
            <person name="Yang S.-H."/>
            <person name="Oh J."/>
            <person name="Lee J.-H."/>
            <person name="Kwon K.K."/>
        </authorList>
    </citation>
    <scope>NUCLEOTIDE SEQUENCE [LARGE SCALE GENOMIC DNA]</scope>
    <source>
        <strain evidence="11 12">MCWD5</strain>
    </source>
</reference>
<dbReference type="Gene3D" id="3.20.20.70">
    <property type="entry name" value="Aldolase class I"/>
    <property type="match status" value="1"/>
</dbReference>
<dbReference type="GO" id="GO:0004640">
    <property type="term" value="F:phosphoribosylanthranilate isomerase activity"/>
    <property type="evidence" value="ECO:0007669"/>
    <property type="project" value="UniProtKB-UniRule"/>
</dbReference>
<keyword evidence="12" id="KW-1185">Reference proteome</keyword>
<dbReference type="InterPro" id="IPR044643">
    <property type="entry name" value="TrpF_fam"/>
</dbReference>
<dbReference type="AlphaFoldDB" id="A0A371AV97"/>
<evidence type="ECO:0000313" key="11">
    <source>
        <dbReference type="EMBL" id="RDU23462.1"/>
    </source>
</evidence>
<dbReference type="InterPro" id="IPR013785">
    <property type="entry name" value="Aldolase_TIM"/>
</dbReference>
<keyword evidence="5 9" id="KW-0028">Amino-acid biosynthesis</keyword>
<dbReference type="PANTHER" id="PTHR42894:SF1">
    <property type="entry name" value="N-(5'-PHOSPHORIBOSYL)ANTHRANILATE ISOMERASE"/>
    <property type="match status" value="1"/>
</dbReference>
<sequence length="201" mass="22215">MTKIKICGLFQSCDIEFVNEAKPDYIGFVFAKSRRQVTKEQAGKLRALLDHKIISVGVFVNEKVENIVDLINENIISVVQLHGQEDECYIQTLKSKTSVPIIKAVKVTNAVDIIEAQKLPVDFLLLDQGEGGTGKVFDWTLASGIKIAKPFFLAGGMNIDNVERGINELGPFAVDISSGVETNGVKDKNKIEQIIRRIQNV</sequence>
<feature type="domain" description="N-(5'phosphoribosyl) anthranilate isomerase (PRAI)" evidence="10">
    <location>
        <begin position="5"/>
        <end position="195"/>
    </location>
</feature>
<dbReference type="OrthoDB" id="9786954at2"/>
<evidence type="ECO:0000256" key="6">
    <source>
        <dbReference type="ARBA" id="ARBA00022822"/>
    </source>
</evidence>
<dbReference type="InterPro" id="IPR011060">
    <property type="entry name" value="RibuloseP-bd_barrel"/>
</dbReference>
<dbReference type="EC" id="5.3.1.24" evidence="3 9"/>
<comment type="caution">
    <text evidence="11">The sequence shown here is derived from an EMBL/GenBank/DDBJ whole genome shotgun (WGS) entry which is preliminary data.</text>
</comment>
<comment type="similarity">
    <text evidence="9">Belongs to the TrpF family.</text>
</comment>
<evidence type="ECO:0000313" key="12">
    <source>
        <dbReference type="Proteomes" id="UP000255036"/>
    </source>
</evidence>
<evidence type="ECO:0000256" key="9">
    <source>
        <dbReference type="HAMAP-Rule" id="MF_00135"/>
    </source>
</evidence>
<dbReference type="GO" id="GO:0000162">
    <property type="term" value="P:L-tryptophan biosynthetic process"/>
    <property type="evidence" value="ECO:0007669"/>
    <property type="project" value="UniProtKB-UniRule"/>
</dbReference>
<keyword evidence="7 9" id="KW-0057">Aromatic amino acid biosynthesis</keyword>
<evidence type="ECO:0000256" key="3">
    <source>
        <dbReference type="ARBA" id="ARBA00012572"/>
    </source>
</evidence>
<dbReference type="UniPathway" id="UPA00035">
    <property type="reaction ID" value="UER00042"/>
</dbReference>
<proteinExistence type="inferred from homology"/>
<dbReference type="PANTHER" id="PTHR42894">
    <property type="entry name" value="N-(5'-PHOSPHORIBOSYL)ANTHRANILATE ISOMERASE"/>
    <property type="match status" value="1"/>
</dbReference>
<evidence type="ECO:0000256" key="4">
    <source>
        <dbReference type="ARBA" id="ARBA00022272"/>
    </source>
</evidence>
<comment type="catalytic activity">
    <reaction evidence="1 9">
        <text>N-(5-phospho-beta-D-ribosyl)anthranilate = 1-(2-carboxyphenylamino)-1-deoxy-D-ribulose 5-phosphate</text>
        <dbReference type="Rhea" id="RHEA:21540"/>
        <dbReference type="ChEBI" id="CHEBI:18277"/>
        <dbReference type="ChEBI" id="CHEBI:58613"/>
        <dbReference type="EC" id="5.3.1.24"/>
    </reaction>
</comment>
<gene>
    <name evidence="9" type="primary">trpF</name>
    <name evidence="11" type="ORF">DWV06_09675</name>
</gene>
<dbReference type="RefSeq" id="WP_115481979.1">
    <property type="nucleotide sequence ID" value="NZ_QRCT01000026.1"/>
</dbReference>
<evidence type="ECO:0000256" key="5">
    <source>
        <dbReference type="ARBA" id="ARBA00022605"/>
    </source>
</evidence>
<name>A0A371AV97_9FIRM</name>
<accession>A0A371AV97</accession>
<dbReference type="EMBL" id="QRCT01000026">
    <property type="protein sequence ID" value="RDU23462.1"/>
    <property type="molecule type" value="Genomic_DNA"/>
</dbReference>
<keyword evidence="6 9" id="KW-0822">Tryptophan biosynthesis</keyword>
<dbReference type="HAMAP" id="MF_00135">
    <property type="entry name" value="PRAI"/>
    <property type="match status" value="1"/>
</dbReference>